<evidence type="ECO:0000313" key="7">
    <source>
        <dbReference type="EMBL" id="MPL73036.1"/>
    </source>
</evidence>
<evidence type="ECO:0000256" key="4">
    <source>
        <dbReference type="ARBA" id="ARBA00023136"/>
    </source>
</evidence>
<evidence type="ECO:0000256" key="2">
    <source>
        <dbReference type="ARBA" id="ARBA00022692"/>
    </source>
</evidence>
<dbReference type="InterPro" id="IPR010445">
    <property type="entry name" value="LapA_dom"/>
</dbReference>
<proteinExistence type="predicted"/>
<organism evidence="7">
    <name type="scientific">bioreactor metagenome</name>
    <dbReference type="NCBI Taxonomy" id="1076179"/>
    <lineage>
        <taxon>unclassified sequences</taxon>
        <taxon>metagenomes</taxon>
        <taxon>ecological metagenomes</taxon>
    </lineage>
</organism>
<comment type="caution">
    <text evidence="7">The sequence shown here is derived from an EMBL/GenBank/DDBJ whole genome shotgun (WGS) entry which is preliminary data.</text>
</comment>
<accession>A0A644U1B3</accession>
<dbReference type="Pfam" id="PF06305">
    <property type="entry name" value="LapA_dom"/>
    <property type="match status" value="1"/>
</dbReference>
<feature type="transmembrane region" description="Helical" evidence="5">
    <location>
        <begin position="47"/>
        <end position="69"/>
    </location>
</feature>
<evidence type="ECO:0000256" key="1">
    <source>
        <dbReference type="ARBA" id="ARBA00022475"/>
    </source>
</evidence>
<gene>
    <name evidence="7" type="ORF">SDC9_18829</name>
</gene>
<keyword evidence="1" id="KW-1003">Cell membrane</keyword>
<keyword evidence="3 5" id="KW-1133">Transmembrane helix</keyword>
<dbReference type="GO" id="GO:0005886">
    <property type="term" value="C:plasma membrane"/>
    <property type="evidence" value="ECO:0007669"/>
    <property type="project" value="InterPro"/>
</dbReference>
<keyword evidence="4 5" id="KW-0472">Membrane</keyword>
<sequence length="118" mass="13262">MMKYLRFLLLGVLAVLLVAIALANRGPVTLRLLAPETGEFLGFTWAVQLPLFLVIFASLLIGLLLGFVWEWMREHRIRSGAAKTARHAAWLEGEVERLKTTHEAPKDEVLALLDKTAR</sequence>
<reference evidence="7" key="1">
    <citation type="submission" date="2019-08" db="EMBL/GenBank/DDBJ databases">
        <authorList>
            <person name="Kucharzyk K."/>
            <person name="Murdoch R.W."/>
            <person name="Higgins S."/>
            <person name="Loffler F."/>
        </authorList>
    </citation>
    <scope>NUCLEOTIDE SEQUENCE</scope>
</reference>
<feature type="domain" description="Lipopolysaccharide assembly protein A" evidence="6">
    <location>
        <begin position="24"/>
        <end position="96"/>
    </location>
</feature>
<evidence type="ECO:0000256" key="3">
    <source>
        <dbReference type="ARBA" id="ARBA00022989"/>
    </source>
</evidence>
<evidence type="ECO:0000259" key="6">
    <source>
        <dbReference type="Pfam" id="PF06305"/>
    </source>
</evidence>
<protein>
    <recommendedName>
        <fullName evidence="6">Lipopolysaccharide assembly protein A domain-containing protein</fullName>
    </recommendedName>
</protein>
<dbReference type="AlphaFoldDB" id="A0A644U1B3"/>
<dbReference type="EMBL" id="VSSQ01000070">
    <property type="protein sequence ID" value="MPL73036.1"/>
    <property type="molecule type" value="Genomic_DNA"/>
</dbReference>
<name>A0A644U1B3_9ZZZZ</name>
<keyword evidence="2 5" id="KW-0812">Transmembrane</keyword>
<evidence type="ECO:0000256" key="5">
    <source>
        <dbReference type="SAM" id="Phobius"/>
    </source>
</evidence>